<keyword evidence="3" id="KW-1185">Reference proteome</keyword>
<organism evidence="2 3">
    <name type="scientific">Trichlorobacter lovleyi (strain ATCC BAA-1151 / DSM 17278 / SZ)</name>
    <name type="common">Geobacter lovleyi</name>
    <dbReference type="NCBI Taxonomy" id="398767"/>
    <lineage>
        <taxon>Bacteria</taxon>
        <taxon>Pseudomonadati</taxon>
        <taxon>Thermodesulfobacteriota</taxon>
        <taxon>Desulfuromonadia</taxon>
        <taxon>Geobacterales</taxon>
        <taxon>Geobacteraceae</taxon>
        <taxon>Trichlorobacter</taxon>
    </lineage>
</organism>
<sequence>MKSVRSMILAAALTLSCATAALATPSGQIWIPSTDAKGFKEVNISIDNYIRFSNANDAGANTYDAGVTVGVLPFEKFKLEIGVDYMTDGLQGNDSIASKHPIYFNFKGAIPEDAFFKGMPALAAGMYGIGTFDRGLSGNTMSNVAYGLVAKTLPVVGRLSAGGYNGAEKNLGHKYNNGVLVSWDRTMSEISDKLWMAVDYMGGNNYYSALSAGASWAFTPNVSVLVGANFYNPFQKTLYGGKPTFTTQLDINF</sequence>
<dbReference type="OrthoDB" id="5394210at2"/>
<dbReference type="Proteomes" id="UP000002420">
    <property type="component" value="Chromosome"/>
</dbReference>
<feature type="signal peptide" evidence="1">
    <location>
        <begin position="1"/>
        <end position="23"/>
    </location>
</feature>
<gene>
    <name evidence="2" type="ordered locus">Glov_3332</name>
</gene>
<evidence type="ECO:0000313" key="2">
    <source>
        <dbReference type="EMBL" id="ACD97038.1"/>
    </source>
</evidence>
<keyword evidence="1" id="KW-0732">Signal</keyword>
<evidence type="ECO:0000313" key="3">
    <source>
        <dbReference type="Proteomes" id="UP000002420"/>
    </source>
</evidence>
<proteinExistence type="predicted"/>
<reference evidence="2 3" key="1">
    <citation type="submission" date="2008-05" db="EMBL/GenBank/DDBJ databases">
        <title>Complete sequence of chromosome of Geobacter lovleyi SZ.</title>
        <authorList>
            <consortium name="US DOE Joint Genome Institute"/>
            <person name="Lucas S."/>
            <person name="Copeland A."/>
            <person name="Lapidus A."/>
            <person name="Glavina del Rio T."/>
            <person name="Dalin E."/>
            <person name="Tice H."/>
            <person name="Bruce D."/>
            <person name="Goodwin L."/>
            <person name="Pitluck S."/>
            <person name="Chertkov O."/>
            <person name="Meincke L."/>
            <person name="Brettin T."/>
            <person name="Detter J.C."/>
            <person name="Han C."/>
            <person name="Tapia R."/>
            <person name="Kuske C.R."/>
            <person name="Schmutz J."/>
            <person name="Larimer F."/>
            <person name="Land M."/>
            <person name="Hauser L."/>
            <person name="Kyrpides N."/>
            <person name="Mikhailova N."/>
            <person name="Sung Y."/>
            <person name="Fletcher K.E."/>
            <person name="Ritalahti K.M."/>
            <person name="Loeffler F.E."/>
            <person name="Richardson P."/>
        </authorList>
    </citation>
    <scope>NUCLEOTIDE SEQUENCE [LARGE SCALE GENOMIC DNA]</scope>
    <source>
        <strain evidence="3">ATCC BAA-1151 / DSM 17278 / SZ</strain>
    </source>
</reference>
<dbReference type="KEGG" id="glo:Glov_3332"/>
<feature type="chain" id="PRO_5002787720" evidence="1">
    <location>
        <begin position="24"/>
        <end position="253"/>
    </location>
</feature>
<name>B3EBJ9_TRIL1</name>
<dbReference type="EMBL" id="CP001089">
    <property type="protein sequence ID" value="ACD97038.1"/>
    <property type="molecule type" value="Genomic_DNA"/>
</dbReference>
<dbReference type="AlphaFoldDB" id="B3EBJ9"/>
<dbReference type="PROSITE" id="PS51257">
    <property type="entry name" value="PROKAR_LIPOPROTEIN"/>
    <property type="match status" value="1"/>
</dbReference>
<protein>
    <submittedName>
        <fullName evidence="2">Uncharacterized protein</fullName>
    </submittedName>
</protein>
<dbReference type="HOGENOM" id="CLU_1114558_0_0_7"/>
<accession>B3EBJ9</accession>
<dbReference type="STRING" id="398767.Glov_3332"/>
<evidence type="ECO:0000256" key="1">
    <source>
        <dbReference type="SAM" id="SignalP"/>
    </source>
</evidence>
<dbReference type="RefSeq" id="WP_012471362.1">
    <property type="nucleotide sequence ID" value="NC_010814.1"/>
</dbReference>